<dbReference type="InterPro" id="IPR005915">
    <property type="entry name" value="Tandem_5TM"/>
</dbReference>
<comment type="caution">
    <text evidence="2">The sequence shown here is derived from an EMBL/GenBank/DDBJ whole genome shotgun (WGS) entry which is preliminary data.</text>
</comment>
<evidence type="ECO:0000313" key="3">
    <source>
        <dbReference type="Proteomes" id="UP000812672"/>
    </source>
</evidence>
<proteinExistence type="predicted"/>
<sequence length="220" mass="25437">MKCIVHGVYMNLRYRIVTIDEKDYIVDLGDSIWKILFPFLYWILPNTAYKVNDYELIEKIKAPKVKQKSTTREGLLAGLVGVLLASLLQPLVSFFDVEGTTLINSSIVFIAFLLVIFVYYYINRKNRKNLYQTINLNEYSMVRIWIRPDSLKYALFVFLTYSFFFGFTLLMWGGFIQVAANVLILIFGMLFLFIALFVGLLAIGVGDFNVKIKDDEKIAI</sequence>
<dbReference type="EMBL" id="JAHLZF010000009">
    <property type="protein sequence ID" value="MBU6080855.1"/>
    <property type="molecule type" value="Genomic_DNA"/>
</dbReference>
<keyword evidence="3" id="KW-1185">Reference proteome</keyword>
<feature type="transmembrane region" description="Helical" evidence="1">
    <location>
        <begin position="153"/>
        <end position="176"/>
    </location>
</feature>
<gene>
    <name evidence="2" type="ORF">KQ486_07475</name>
</gene>
<dbReference type="Pfam" id="PF04276">
    <property type="entry name" value="DUF443"/>
    <property type="match status" value="1"/>
</dbReference>
<dbReference type="RefSeq" id="WP_216687220.1">
    <property type="nucleotide sequence ID" value="NZ_CAUPKR010000017.1"/>
</dbReference>
<keyword evidence="1" id="KW-0812">Transmembrane</keyword>
<accession>A0ABS6GQC8</accession>
<name>A0ABS6GQC8_9BACI</name>
<feature type="transmembrane region" description="Helical" evidence="1">
    <location>
        <begin position="74"/>
        <end position="95"/>
    </location>
</feature>
<feature type="transmembrane region" description="Helical" evidence="1">
    <location>
        <begin position="182"/>
        <end position="203"/>
    </location>
</feature>
<protein>
    <submittedName>
        <fullName evidence="2">DUF443 domain-containing protein</fullName>
    </submittedName>
</protein>
<keyword evidence="1" id="KW-0472">Membrane</keyword>
<evidence type="ECO:0000313" key="2">
    <source>
        <dbReference type="EMBL" id="MBU6080855.1"/>
    </source>
</evidence>
<feature type="transmembrane region" description="Helical" evidence="1">
    <location>
        <begin position="101"/>
        <end position="122"/>
    </location>
</feature>
<dbReference type="Proteomes" id="UP000812672">
    <property type="component" value="Unassembled WGS sequence"/>
</dbReference>
<dbReference type="NCBIfam" id="TIGR01218">
    <property type="entry name" value="Gpos_tandem_5TM"/>
    <property type="match status" value="1"/>
</dbReference>
<evidence type="ECO:0000256" key="1">
    <source>
        <dbReference type="SAM" id="Phobius"/>
    </source>
</evidence>
<organism evidence="2 3">
    <name type="scientific">Allobacillus halotolerans</name>
    <dbReference type="NCBI Taxonomy" id="570278"/>
    <lineage>
        <taxon>Bacteria</taxon>
        <taxon>Bacillati</taxon>
        <taxon>Bacillota</taxon>
        <taxon>Bacilli</taxon>
        <taxon>Bacillales</taxon>
        <taxon>Bacillaceae</taxon>
        <taxon>Allobacillus</taxon>
    </lineage>
</organism>
<reference evidence="2 3" key="1">
    <citation type="journal article" date="2011" name="Int. J. Syst. Evol. Microbiol.">
        <title>Allobacillus halotolerans gen. nov., sp. nov. isolated from shrimp paste.</title>
        <authorList>
            <person name="Sheu S.Y."/>
            <person name="Arun A.B."/>
            <person name="Jiang S.R."/>
            <person name="Young C.C."/>
            <person name="Chen W.M."/>
        </authorList>
    </citation>
    <scope>NUCLEOTIDE SEQUENCE [LARGE SCALE GENOMIC DNA]</scope>
    <source>
        <strain evidence="2 3">LMG 24826</strain>
    </source>
</reference>
<keyword evidence="1" id="KW-1133">Transmembrane helix</keyword>